<organism evidence="1 2">
    <name type="scientific">Populus alba</name>
    <name type="common">White poplar</name>
    <dbReference type="NCBI Taxonomy" id="43335"/>
    <lineage>
        <taxon>Eukaryota</taxon>
        <taxon>Viridiplantae</taxon>
        <taxon>Streptophyta</taxon>
        <taxon>Embryophyta</taxon>
        <taxon>Tracheophyta</taxon>
        <taxon>Spermatophyta</taxon>
        <taxon>Magnoliopsida</taxon>
        <taxon>eudicotyledons</taxon>
        <taxon>Gunneridae</taxon>
        <taxon>Pentapetalae</taxon>
        <taxon>rosids</taxon>
        <taxon>fabids</taxon>
        <taxon>Malpighiales</taxon>
        <taxon>Salicaceae</taxon>
        <taxon>Saliceae</taxon>
        <taxon>Populus</taxon>
    </lineage>
</organism>
<accession>A0ACC4C4V1</accession>
<dbReference type="Proteomes" id="UP000309997">
    <property type="component" value="Unassembled WGS sequence"/>
</dbReference>
<evidence type="ECO:0000313" key="2">
    <source>
        <dbReference type="Proteomes" id="UP000309997"/>
    </source>
</evidence>
<evidence type="ECO:0000313" key="1">
    <source>
        <dbReference type="EMBL" id="KAL3586268.1"/>
    </source>
</evidence>
<sequence length="475" mass="53392">MWKPDREILDTFCESITNTISKFLVGYRQNLQTHLGWISSALHLLPVSGRHSEAYEQEQSAGEEPEDSRPSNRFCDFTYPWYIDYSDPGTNHSACFTLSEELDFPPISCINCFNLVIFAMVDELHEKMGEYSRRENMEGTLKTCNGAPYICLHKQIAASPGFRTLWLGVMRRMDTCMKADLGVFGETKLQQAVPDLSRKMITKMKEKEILLQKKGDMIFGILPAFKYSGFLYRSRRTCFLMKKYLPFSTTSITDHLLEHYGVLPQLASKTLIHIIICFPSSITFGLLGQAATVQLVSDSYNGINLNGRRLLVRSGAAWIKLLRTCFWELLILLALWVIFVATLVSVPGTLFAYGICSRMLGLRVILGFLGAPFCLAFAHLVVVANLAKVLAVLESECCGFKSLVKASNMMAGRQQTALVMALLSNMGLGLVECLFEFKMSKGISFWEGPMLVSMYSTVLVFDTVTTVVFYYACKP</sequence>
<keyword evidence="2" id="KW-1185">Reference proteome</keyword>
<proteinExistence type="predicted"/>
<comment type="caution">
    <text evidence="1">The sequence shown here is derived from an EMBL/GenBank/DDBJ whole genome shotgun (WGS) entry which is preliminary data.</text>
</comment>
<gene>
    <name evidence="1" type="ORF">D5086_013135</name>
</gene>
<dbReference type="EMBL" id="RCHU02000006">
    <property type="protein sequence ID" value="KAL3586268.1"/>
    <property type="molecule type" value="Genomic_DNA"/>
</dbReference>
<reference evidence="1 2" key="1">
    <citation type="journal article" date="2024" name="Plant Biotechnol. J.">
        <title>Genome and CRISPR/Cas9 system of a widespread forest tree (Populus alba) in the world.</title>
        <authorList>
            <person name="Liu Y.J."/>
            <person name="Jiang P.F."/>
            <person name="Han X.M."/>
            <person name="Li X.Y."/>
            <person name="Wang H.M."/>
            <person name="Wang Y.J."/>
            <person name="Wang X.X."/>
            <person name="Zeng Q.Y."/>
        </authorList>
    </citation>
    <scope>NUCLEOTIDE SEQUENCE [LARGE SCALE GENOMIC DNA]</scope>
    <source>
        <strain evidence="2">cv. PAL-ZL1</strain>
    </source>
</reference>
<name>A0ACC4C4V1_POPAL</name>
<protein>
    <submittedName>
        <fullName evidence="1">Uncharacterized protein</fullName>
    </submittedName>
</protein>